<dbReference type="InterPro" id="IPR037232">
    <property type="entry name" value="NADH_quin_OxRdtase_su_C/D-like"/>
</dbReference>
<feature type="domain" description="NADH:ubiquinone oxidoreductase 30kDa subunit" evidence="7">
    <location>
        <begin position="202"/>
        <end position="297"/>
    </location>
</feature>
<dbReference type="GO" id="GO:0008137">
    <property type="term" value="F:NADH dehydrogenase (ubiquinone) activity"/>
    <property type="evidence" value="ECO:0007669"/>
    <property type="project" value="InterPro"/>
</dbReference>
<gene>
    <name evidence="9" type="ORF">Lalb_Chr07g0192231</name>
</gene>
<sequence length="307" mass="35523">MVIILEYLDNKKNIETIMNSIEFPLRDRTTQNSVISTTLNELSNCCCFIKFVLLLGSRFDFDRYGLVPRSSPRQAKLILIAGTVTMKMAPSLVRLYEQMPTPKYVNAMGACTITGGMFSTDSYSTVRGIDKLIYVDVYLSSCPPKSEAVIDAITKLRKKISREIYEEQIRSQRENKNRCFTTNHKFHVGRKTLQIKSEDWRSQCAYDVAPGGLLASVYHLTRIECGIDQPEEICIKVFVPRKNPVIPSIFWVWKSADFQERESYDMLGISYYNHPRLKRILMPESWIGWPLRKDYIAPNFYEIQDAH</sequence>
<feature type="domain" description="NADH:ubiquinone oxidoreductase-like 20kDa subunit" evidence="8">
    <location>
        <begin position="46"/>
        <end position="156"/>
    </location>
</feature>
<dbReference type="NCBIfam" id="TIGR01957">
    <property type="entry name" value="nuoB_fam"/>
    <property type="match status" value="1"/>
</dbReference>
<dbReference type="InterPro" id="IPR006137">
    <property type="entry name" value="NADH_UbQ_OxRdtase-like_20kDa"/>
</dbReference>
<evidence type="ECO:0000256" key="3">
    <source>
        <dbReference type="ARBA" id="ARBA00022448"/>
    </source>
</evidence>
<evidence type="ECO:0000313" key="9">
    <source>
        <dbReference type="EMBL" id="KAE9610935.1"/>
    </source>
</evidence>
<dbReference type="InterPro" id="IPR006138">
    <property type="entry name" value="NADH_UQ_OxRdtase_20Kd_su"/>
</dbReference>
<dbReference type="GO" id="GO:0045271">
    <property type="term" value="C:respiratory chain complex I"/>
    <property type="evidence" value="ECO:0007669"/>
    <property type="project" value="TreeGrafter"/>
</dbReference>
<evidence type="ECO:0000313" key="10">
    <source>
        <dbReference type="Proteomes" id="UP000447434"/>
    </source>
</evidence>
<dbReference type="GO" id="GO:0009060">
    <property type="term" value="P:aerobic respiration"/>
    <property type="evidence" value="ECO:0007669"/>
    <property type="project" value="TreeGrafter"/>
</dbReference>
<comment type="caution">
    <text evidence="9">The sequence shown here is derived from an EMBL/GenBank/DDBJ whole genome shotgun (WGS) entry which is preliminary data.</text>
</comment>
<evidence type="ECO:0000256" key="1">
    <source>
        <dbReference type="ARBA" id="ARBA00007569"/>
    </source>
</evidence>
<dbReference type="PANTHER" id="PTHR11995">
    <property type="entry name" value="NADH DEHYDROGENASE"/>
    <property type="match status" value="1"/>
</dbReference>
<dbReference type="SUPFAM" id="SSF143243">
    <property type="entry name" value="Nqo5-like"/>
    <property type="match status" value="1"/>
</dbReference>
<evidence type="ECO:0000256" key="6">
    <source>
        <dbReference type="RuleBase" id="RU003456"/>
    </source>
</evidence>
<evidence type="ECO:0000259" key="8">
    <source>
        <dbReference type="Pfam" id="PF01058"/>
    </source>
</evidence>
<keyword evidence="5" id="KW-0479">Metal-binding</keyword>
<comment type="similarity">
    <text evidence="1 6">Belongs to the complex I 30 kDa subunit family.</text>
</comment>
<dbReference type="Pfam" id="PF01058">
    <property type="entry name" value="Oxidored_q6"/>
    <property type="match status" value="1"/>
</dbReference>
<dbReference type="OrthoDB" id="1341756at2759"/>
<dbReference type="AlphaFoldDB" id="A0A6A4Q9P3"/>
<evidence type="ECO:0000256" key="5">
    <source>
        <dbReference type="ARBA" id="ARBA00023014"/>
    </source>
</evidence>
<dbReference type="GO" id="GO:0016651">
    <property type="term" value="F:oxidoreductase activity, acting on NAD(P)H"/>
    <property type="evidence" value="ECO:0007669"/>
    <property type="project" value="InterPro"/>
</dbReference>
<keyword evidence="6" id="KW-1278">Translocase</keyword>
<keyword evidence="10" id="KW-1185">Reference proteome</keyword>
<dbReference type="Pfam" id="PF00329">
    <property type="entry name" value="Complex1_30kDa"/>
    <property type="match status" value="1"/>
</dbReference>
<dbReference type="Proteomes" id="UP000447434">
    <property type="component" value="Chromosome 7"/>
</dbReference>
<dbReference type="NCBIfam" id="NF005012">
    <property type="entry name" value="PRK06411.1"/>
    <property type="match status" value="1"/>
</dbReference>
<reference evidence="10" key="1">
    <citation type="journal article" date="2020" name="Nat. Commun.">
        <title>Genome sequence of the cluster root forming white lupin.</title>
        <authorList>
            <person name="Hufnagel B."/>
            <person name="Marques A."/>
            <person name="Soriano A."/>
            <person name="Marques L."/>
            <person name="Divol F."/>
            <person name="Doumas P."/>
            <person name="Sallet E."/>
            <person name="Mancinotti D."/>
            <person name="Carrere S."/>
            <person name="Marande W."/>
            <person name="Arribat S."/>
            <person name="Keller J."/>
            <person name="Huneau C."/>
            <person name="Blein T."/>
            <person name="Aime D."/>
            <person name="Laguerre M."/>
            <person name="Taylor J."/>
            <person name="Schubert V."/>
            <person name="Nelson M."/>
            <person name="Geu-Flores F."/>
            <person name="Crespi M."/>
            <person name="Gallardo-Guerrero K."/>
            <person name="Delaux P.-M."/>
            <person name="Salse J."/>
            <person name="Berges H."/>
            <person name="Guyot R."/>
            <person name="Gouzy J."/>
            <person name="Peret B."/>
        </authorList>
    </citation>
    <scope>NUCLEOTIDE SEQUENCE [LARGE SCALE GENOMIC DNA]</scope>
    <source>
        <strain evidence="10">cv. Amiga</strain>
    </source>
</reference>
<dbReference type="EMBL" id="WOCE01000007">
    <property type="protein sequence ID" value="KAE9610935.1"/>
    <property type="molecule type" value="Genomic_DNA"/>
</dbReference>
<dbReference type="GO" id="GO:0015990">
    <property type="term" value="P:electron transport coupled proton transport"/>
    <property type="evidence" value="ECO:0007669"/>
    <property type="project" value="TreeGrafter"/>
</dbReference>
<organism evidence="9 10">
    <name type="scientific">Lupinus albus</name>
    <name type="common">White lupine</name>
    <name type="synonym">Lupinus termis</name>
    <dbReference type="NCBI Taxonomy" id="3870"/>
    <lineage>
        <taxon>Eukaryota</taxon>
        <taxon>Viridiplantae</taxon>
        <taxon>Streptophyta</taxon>
        <taxon>Embryophyta</taxon>
        <taxon>Tracheophyta</taxon>
        <taxon>Spermatophyta</taxon>
        <taxon>Magnoliopsida</taxon>
        <taxon>eudicotyledons</taxon>
        <taxon>Gunneridae</taxon>
        <taxon>Pentapetalae</taxon>
        <taxon>rosids</taxon>
        <taxon>fabids</taxon>
        <taxon>Fabales</taxon>
        <taxon>Fabaceae</taxon>
        <taxon>Papilionoideae</taxon>
        <taxon>50 kb inversion clade</taxon>
        <taxon>genistoids sensu lato</taxon>
        <taxon>core genistoids</taxon>
        <taxon>Genisteae</taxon>
        <taxon>Lupinus</taxon>
    </lineage>
</organism>
<keyword evidence="3 6" id="KW-0813">Transport</keyword>
<dbReference type="PANTHER" id="PTHR11995:SF14">
    <property type="entry name" value="NADH DEHYDROGENASE [UBIQUINONE] IRON-SULFUR PROTEIN 7, MITOCHONDRIAL"/>
    <property type="match status" value="1"/>
</dbReference>
<dbReference type="FunFam" id="3.40.50.12280:FF:000010">
    <property type="entry name" value="NAD(P)H-quinone oxidoreductase subunit K, chloroplastic"/>
    <property type="match status" value="1"/>
</dbReference>
<evidence type="ECO:0000256" key="2">
    <source>
        <dbReference type="ARBA" id="ARBA00009173"/>
    </source>
</evidence>
<dbReference type="SUPFAM" id="SSF56770">
    <property type="entry name" value="HydA/Nqo6-like"/>
    <property type="match status" value="1"/>
</dbReference>
<protein>
    <submittedName>
        <fullName evidence="9">Putative oxidoreductase</fullName>
    </submittedName>
</protein>
<comment type="similarity">
    <text evidence="2">Belongs to the complex I 20 kDa subunit family.</text>
</comment>
<keyword evidence="6" id="KW-0520">NAD</keyword>
<evidence type="ECO:0000256" key="4">
    <source>
        <dbReference type="ARBA" id="ARBA00023004"/>
    </source>
</evidence>
<dbReference type="InterPro" id="IPR001268">
    <property type="entry name" value="NADH_UbQ_OxRdtase_30kDa_su"/>
</dbReference>
<accession>A0A6A4Q9P3</accession>
<proteinExistence type="inferred from homology"/>
<dbReference type="GO" id="GO:0048038">
    <property type="term" value="F:quinone binding"/>
    <property type="evidence" value="ECO:0007669"/>
    <property type="project" value="InterPro"/>
</dbReference>
<evidence type="ECO:0000259" key="7">
    <source>
        <dbReference type="Pfam" id="PF00329"/>
    </source>
</evidence>
<keyword evidence="4" id="KW-0408">Iron</keyword>
<keyword evidence="5" id="KW-0411">Iron-sulfur</keyword>
<dbReference type="PROSITE" id="PS00542">
    <property type="entry name" value="COMPLEX1_30K"/>
    <property type="match status" value="1"/>
</dbReference>
<dbReference type="Gene3D" id="3.40.50.12280">
    <property type="match status" value="1"/>
</dbReference>
<dbReference type="InterPro" id="IPR020396">
    <property type="entry name" value="NADH_UbQ_OxRdtase_CS"/>
</dbReference>
<dbReference type="GO" id="GO:0051539">
    <property type="term" value="F:4 iron, 4 sulfur cluster binding"/>
    <property type="evidence" value="ECO:0007669"/>
    <property type="project" value="InterPro"/>
</dbReference>
<name>A0A6A4Q9P3_LUPAL</name>